<dbReference type="EMBL" id="JGZP01000011">
    <property type="protein sequence ID" value="KFI97849.1"/>
    <property type="molecule type" value="Genomic_DNA"/>
</dbReference>
<name>A0A087DQP9_9BIFI</name>
<dbReference type="Proteomes" id="UP000029004">
    <property type="component" value="Unassembled WGS sequence"/>
</dbReference>
<feature type="transmembrane region" description="Helical" evidence="1">
    <location>
        <begin position="6"/>
        <end position="24"/>
    </location>
</feature>
<keyword evidence="1" id="KW-1133">Transmembrane helix</keyword>
<dbReference type="STRING" id="762211.BSTEL_0660"/>
<dbReference type="AlphaFoldDB" id="A0A087DQP9"/>
<evidence type="ECO:0000256" key="1">
    <source>
        <dbReference type="SAM" id="Phobius"/>
    </source>
</evidence>
<evidence type="ECO:0000313" key="3">
    <source>
        <dbReference type="Proteomes" id="UP000029004"/>
    </source>
</evidence>
<gene>
    <name evidence="2" type="ORF">BSTEL_0660</name>
</gene>
<keyword evidence="1" id="KW-0472">Membrane</keyword>
<reference evidence="2 3" key="1">
    <citation type="submission" date="2014-03" db="EMBL/GenBank/DDBJ databases">
        <title>Genomics of Bifidobacteria.</title>
        <authorList>
            <person name="Ventura M."/>
            <person name="Milani C."/>
            <person name="Lugli G.A."/>
        </authorList>
    </citation>
    <scope>NUCLEOTIDE SEQUENCE [LARGE SCALE GENOMIC DNA]</scope>
    <source>
        <strain evidence="2 3">DSM 23968</strain>
    </source>
</reference>
<sequence length="76" mass="8498">MVDLLQDTAIICLAVCLIIQSHTIRRLDRMRRTLSDAVDGLLAAVRAVNDTDRKQNEALAALTDAMRRKEARHGRA</sequence>
<keyword evidence="1" id="KW-0812">Transmembrane</keyword>
<keyword evidence="3" id="KW-1185">Reference proteome</keyword>
<organism evidence="2 3">
    <name type="scientific">Bifidobacterium stellenboschense</name>
    <dbReference type="NCBI Taxonomy" id="762211"/>
    <lineage>
        <taxon>Bacteria</taxon>
        <taxon>Bacillati</taxon>
        <taxon>Actinomycetota</taxon>
        <taxon>Actinomycetes</taxon>
        <taxon>Bifidobacteriales</taxon>
        <taxon>Bifidobacteriaceae</taxon>
        <taxon>Bifidobacterium</taxon>
    </lineage>
</organism>
<protein>
    <submittedName>
        <fullName evidence="2">Uncharacterized protein</fullName>
    </submittedName>
</protein>
<accession>A0A087DQP9</accession>
<dbReference type="RefSeq" id="WP_034527657.1">
    <property type="nucleotide sequence ID" value="NZ_JGZP01000011.1"/>
</dbReference>
<proteinExistence type="predicted"/>
<evidence type="ECO:0000313" key="2">
    <source>
        <dbReference type="EMBL" id="KFI97849.1"/>
    </source>
</evidence>
<comment type="caution">
    <text evidence="2">The sequence shown here is derived from an EMBL/GenBank/DDBJ whole genome shotgun (WGS) entry which is preliminary data.</text>
</comment>